<feature type="domain" description="Activator of Hsp90 ATPase homologue 1/2-like C-terminal" evidence="2">
    <location>
        <begin position="174"/>
        <end position="300"/>
    </location>
</feature>
<feature type="domain" description="Activator of Hsp90 ATPase homologue 1/2-like C-terminal" evidence="2">
    <location>
        <begin position="31"/>
        <end position="162"/>
    </location>
</feature>
<accession>A0A934RAY6</accession>
<proteinExistence type="inferred from homology"/>
<name>A0A934RAY6_9BACT</name>
<evidence type="ECO:0000256" key="1">
    <source>
        <dbReference type="ARBA" id="ARBA00006817"/>
    </source>
</evidence>
<dbReference type="EMBL" id="JAENIK010000013">
    <property type="protein sequence ID" value="MBK1818395.1"/>
    <property type="molecule type" value="Genomic_DNA"/>
</dbReference>
<comment type="similarity">
    <text evidence="1">Belongs to the AHA1 family.</text>
</comment>
<gene>
    <name evidence="3" type="ORF">JIN84_22440</name>
</gene>
<dbReference type="CDD" id="cd07814">
    <property type="entry name" value="SRPBCC_CalC_Aha1-like"/>
    <property type="match status" value="2"/>
</dbReference>
<dbReference type="InterPro" id="IPR013538">
    <property type="entry name" value="ASHA1/2-like_C"/>
</dbReference>
<evidence type="ECO:0000313" key="3">
    <source>
        <dbReference type="EMBL" id="MBK1818395.1"/>
    </source>
</evidence>
<sequence length="310" mass="35258">MNSTDPTETVNAVNTTDPTSLLELLITRVFDAPRSLVYEVWTRPEHIVNWMAPHGFTIPETSGELEVGGRWNCLMIAPDGTRHPLHGIYQEVIPEELLVTTHCWEDEDGNPEHETYLAVRFADEEGKTRVTLEQRNFKSEESRDGHIDGWTQSLERLTTLLETHPPVVVERLLDAPVSKVWQALTDREHFKHWYFDLAEFRAEVGFEFDFDAGEEGKTFLHHCRITSVIPERELAYTWRYAGHEGDSLVTFSLTPEAGKTRLRVTHTGLETFPPILDFARGNFLMGWTDIIGRGLKNYVEGSGASAAAHD</sequence>
<dbReference type="Gene3D" id="3.30.530.20">
    <property type="match status" value="2"/>
</dbReference>
<reference evidence="3" key="1">
    <citation type="submission" date="2021-01" db="EMBL/GenBank/DDBJ databases">
        <title>Modified the classification status of verrucomicrobia.</title>
        <authorList>
            <person name="Feng X."/>
        </authorList>
    </citation>
    <scope>NUCLEOTIDE SEQUENCE</scope>
    <source>
        <strain evidence="3">JCM 18052</strain>
    </source>
</reference>
<organism evidence="3 4">
    <name type="scientific">Luteolibacter yonseiensis</name>
    <dbReference type="NCBI Taxonomy" id="1144680"/>
    <lineage>
        <taxon>Bacteria</taxon>
        <taxon>Pseudomonadati</taxon>
        <taxon>Verrucomicrobiota</taxon>
        <taxon>Verrucomicrobiia</taxon>
        <taxon>Verrucomicrobiales</taxon>
        <taxon>Verrucomicrobiaceae</taxon>
        <taxon>Luteolibacter</taxon>
    </lineage>
</organism>
<dbReference type="Pfam" id="PF08327">
    <property type="entry name" value="AHSA1"/>
    <property type="match status" value="2"/>
</dbReference>
<dbReference type="AlphaFoldDB" id="A0A934RAY6"/>
<dbReference type="Proteomes" id="UP000600139">
    <property type="component" value="Unassembled WGS sequence"/>
</dbReference>
<evidence type="ECO:0000259" key="2">
    <source>
        <dbReference type="Pfam" id="PF08327"/>
    </source>
</evidence>
<comment type="caution">
    <text evidence="3">The sequence shown here is derived from an EMBL/GenBank/DDBJ whole genome shotgun (WGS) entry which is preliminary data.</text>
</comment>
<keyword evidence="4" id="KW-1185">Reference proteome</keyword>
<dbReference type="RefSeq" id="WP_200353342.1">
    <property type="nucleotide sequence ID" value="NZ_BAABHZ010000002.1"/>
</dbReference>
<dbReference type="SUPFAM" id="SSF55961">
    <property type="entry name" value="Bet v1-like"/>
    <property type="match status" value="2"/>
</dbReference>
<evidence type="ECO:0000313" key="4">
    <source>
        <dbReference type="Proteomes" id="UP000600139"/>
    </source>
</evidence>
<protein>
    <submittedName>
        <fullName evidence="3">SRPBCC domain-containing protein</fullName>
    </submittedName>
</protein>
<dbReference type="InterPro" id="IPR023393">
    <property type="entry name" value="START-like_dom_sf"/>
</dbReference>